<reference evidence="1" key="1">
    <citation type="submission" date="2018-02" db="EMBL/GenBank/DDBJ databases">
        <title>Rhizophora mucronata_Transcriptome.</title>
        <authorList>
            <person name="Meera S.P."/>
            <person name="Sreeshan A."/>
            <person name="Augustine A."/>
        </authorList>
    </citation>
    <scope>NUCLEOTIDE SEQUENCE</scope>
    <source>
        <tissue evidence="1">Leaf</tissue>
    </source>
</reference>
<name>A0A2P2KDW8_RHIMU</name>
<proteinExistence type="predicted"/>
<evidence type="ECO:0000313" key="1">
    <source>
        <dbReference type="EMBL" id="MBX03897.1"/>
    </source>
</evidence>
<organism evidence="1">
    <name type="scientific">Rhizophora mucronata</name>
    <name type="common">Asiatic mangrove</name>
    <dbReference type="NCBI Taxonomy" id="61149"/>
    <lineage>
        <taxon>Eukaryota</taxon>
        <taxon>Viridiplantae</taxon>
        <taxon>Streptophyta</taxon>
        <taxon>Embryophyta</taxon>
        <taxon>Tracheophyta</taxon>
        <taxon>Spermatophyta</taxon>
        <taxon>Magnoliopsida</taxon>
        <taxon>eudicotyledons</taxon>
        <taxon>Gunneridae</taxon>
        <taxon>Pentapetalae</taxon>
        <taxon>rosids</taxon>
        <taxon>fabids</taxon>
        <taxon>Malpighiales</taxon>
        <taxon>Rhizophoraceae</taxon>
        <taxon>Rhizophora</taxon>
    </lineage>
</organism>
<protein>
    <submittedName>
        <fullName evidence="1">Uncharacterized protein</fullName>
    </submittedName>
</protein>
<dbReference type="AlphaFoldDB" id="A0A2P2KDW8"/>
<dbReference type="EMBL" id="GGEC01023413">
    <property type="protein sequence ID" value="MBX03897.1"/>
    <property type="molecule type" value="Transcribed_RNA"/>
</dbReference>
<accession>A0A2P2KDW8</accession>
<sequence>MTKIQFLLPYFSLAVILNQVTNYVKFQGYGTFTGYIRENSCFWGLGL</sequence>